<sequence length="81" mass="9241">MNNSLAEVFAVLKETVYCLFYCLNSLLCVERLDNLMRTLELANVSTFHGLMQISILFTLVSTDLKVFLSLLKRAREAHLDS</sequence>
<name>A0AA36GVN0_CYLNA</name>
<reference evidence="1" key="1">
    <citation type="submission" date="2023-07" db="EMBL/GenBank/DDBJ databases">
        <authorList>
            <consortium name="CYATHOMIX"/>
        </authorList>
    </citation>
    <scope>NUCLEOTIDE SEQUENCE</scope>
    <source>
        <strain evidence="1">N/A</strain>
    </source>
</reference>
<accession>A0AA36GVN0</accession>
<gene>
    <name evidence="1" type="ORF">CYNAS_LOCUS11183</name>
</gene>
<dbReference type="Proteomes" id="UP001176961">
    <property type="component" value="Unassembled WGS sequence"/>
</dbReference>
<proteinExistence type="predicted"/>
<protein>
    <submittedName>
        <fullName evidence="1">Uncharacterized protein</fullName>
    </submittedName>
</protein>
<comment type="caution">
    <text evidence="1">The sequence shown here is derived from an EMBL/GenBank/DDBJ whole genome shotgun (WGS) entry which is preliminary data.</text>
</comment>
<dbReference type="AlphaFoldDB" id="A0AA36GVN0"/>
<keyword evidence="2" id="KW-1185">Reference proteome</keyword>
<evidence type="ECO:0000313" key="1">
    <source>
        <dbReference type="EMBL" id="CAJ0599200.1"/>
    </source>
</evidence>
<organism evidence="1 2">
    <name type="scientific">Cylicocyclus nassatus</name>
    <name type="common">Nematode worm</name>
    <dbReference type="NCBI Taxonomy" id="53992"/>
    <lineage>
        <taxon>Eukaryota</taxon>
        <taxon>Metazoa</taxon>
        <taxon>Ecdysozoa</taxon>
        <taxon>Nematoda</taxon>
        <taxon>Chromadorea</taxon>
        <taxon>Rhabditida</taxon>
        <taxon>Rhabditina</taxon>
        <taxon>Rhabditomorpha</taxon>
        <taxon>Strongyloidea</taxon>
        <taxon>Strongylidae</taxon>
        <taxon>Cylicocyclus</taxon>
    </lineage>
</organism>
<dbReference type="EMBL" id="CATQJL010000223">
    <property type="protein sequence ID" value="CAJ0599200.1"/>
    <property type="molecule type" value="Genomic_DNA"/>
</dbReference>
<evidence type="ECO:0000313" key="2">
    <source>
        <dbReference type="Proteomes" id="UP001176961"/>
    </source>
</evidence>